<dbReference type="RefSeq" id="WP_164319987.1">
    <property type="nucleotide sequence ID" value="NZ_JAAGLU010000030.1"/>
</dbReference>
<name>A0A6B3C0R8_9ACTN</name>
<protein>
    <submittedName>
        <fullName evidence="1">Uncharacterized protein</fullName>
    </submittedName>
</protein>
<reference evidence="1" key="1">
    <citation type="submission" date="2020-01" db="EMBL/GenBank/DDBJ databases">
        <title>Insect and environment-associated Actinomycetes.</title>
        <authorList>
            <person name="Currrie C."/>
            <person name="Chevrette M."/>
            <person name="Carlson C."/>
            <person name="Stubbendieck R."/>
            <person name="Wendt-Pienkowski E."/>
        </authorList>
    </citation>
    <scope>NUCLEOTIDE SEQUENCE</scope>
    <source>
        <strain evidence="1">SID12501</strain>
    </source>
</reference>
<accession>A0A6B3C0R8</accession>
<sequence length="105" mass="10609">MRPRVGQMLASTVDTTAVIVVRCPEQELEIACGGAAMAEANGPGAAATGTVDPDPDLMGGSLLGKRYADEGLGLELLCTKQGQGTLAVNGVPMPMKSAKPLPASD</sequence>
<comment type="caution">
    <text evidence="1">The sequence shown here is derived from an EMBL/GenBank/DDBJ whole genome shotgun (WGS) entry which is preliminary data.</text>
</comment>
<proteinExistence type="predicted"/>
<dbReference type="AlphaFoldDB" id="A0A6B3C0R8"/>
<gene>
    <name evidence="1" type="ORF">G3I71_31705</name>
</gene>
<evidence type="ECO:0000313" key="1">
    <source>
        <dbReference type="EMBL" id="NEC90265.1"/>
    </source>
</evidence>
<organism evidence="1">
    <name type="scientific">Streptomyces sp. SID12501</name>
    <dbReference type="NCBI Taxonomy" id="2706042"/>
    <lineage>
        <taxon>Bacteria</taxon>
        <taxon>Bacillati</taxon>
        <taxon>Actinomycetota</taxon>
        <taxon>Actinomycetes</taxon>
        <taxon>Kitasatosporales</taxon>
        <taxon>Streptomycetaceae</taxon>
        <taxon>Streptomyces</taxon>
    </lineage>
</organism>
<dbReference type="EMBL" id="JAAGLU010000030">
    <property type="protein sequence ID" value="NEC90265.1"/>
    <property type="molecule type" value="Genomic_DNA"/>
</dbReference>